<feature type="non-terminal residue" evidence="5">
    <location>
        <position position="1"/>
    </location>
</feature>
<keyword evidence="1" id="KW-0489">Methyltransferase</keyword>
<evidence type="ECO:0000313" key="6">
    <source>
        <dbReference type="Proteomes" id="UP000015453"/>
    </source>
</evidence>
<sequence>LKDSILEGGEAFHRAYGMSNFEYKSTDPKYSKTFNEAMFAHTTIFTNKLLQTYTGFEGLKSLVDVGGGFGVTIKIIKDKHPSIQCFNLDLPHVIAKAPSFPGIEHVAGDMFVGVPKADAVFLKWICHNWSDEQCIKLLRNCYDALDDDGKVIIIDNVMLNEPTETVDFKCMAAMDVLMMTFYLGGVERREDEFNDIFGQAGFRKFRKVCCVYGMWIFELHK</sequence>
<dbReference type="AlphaFoldDB" id="S8D4H7"/>
<keyword evidence="2" id="KW-0808">Transferase</keyword>
<protein>
    <recommendedName>
        <fullName evidence="4">O-methyltransferase C-terminal domain-containing protein</fullName>
    </recommendedName>
</protein>
<reference evidence="5 6" key="1">
    <citation type="journal article" date="2013" name="BMC Genomics">
        <title>The miniature genome of a carnivorous plant Genlisea aurea contains a low number of genes and short non-coding sequences.</title>
        <authorList>
            <person name="Leushkin E.V."/>
            <person name="Sutormin R.A."/>
            <person name="Nabieva E.R."/>
            <person name="Penin A.A."/>
            <person name="Kondrashov A.S."/>
            <person name="Logacheva M.D."/>
        </authorList>
    </citation>
    <scope>NUCLEOTIDE SEQUENCE [LARGE SCALE GENOMIC DNA]</scope>
</reference>
<dbReference type="GO" id="GO:0008171">
    <property type="term" value="F:O-methyltransferase activity"/>
    <property type="evidence" value="ECO:0007669"/>
    <property type="project" value="InterPro"/>
</dbReference>
<dbReference type="InterPro" id="IPR016461">
    <property type="entry name" value="COMT-like"/>
</dbReference>
<dbReference type="Gene3D" id="3.40.50.150">
    <property type="entry name" value="Vaccinia Virus protein VP39"/>
    <property type="match status" value="1"/>
</dbReference>
<proteinExistence type="predicted"/>
<dbReference type="PROSITE" id="PS51683">
    <property type="entry name" value="SAM_OMT_II"/>
    <property type="match status" value="1"/>
</dbReference>
<evidence type="ECO:0000259" key="4">
    <source>
        <dbReference type="Pfam" id="PF00891"/>
    </source>
</evidence>
<gene>
    <name evidence="5" type="ORF">M569_00461</name>
</gene>
<dbReference type="PANTHER" id="PTHR11746">
    <property type="entry name" value="O-METHYLTRANSFERASE"/>
    <property type="match status" value="1"/>
</dbReference>
<dbReference type="GO" id="GO:0032259">
    <property type="term" value="P:methylation"/>
    <property type="evidence" value="ECO:0007669"/>
    <property type="project" value="UniProtKB-KW"/>
</dbReference>
<dbReference type="OrthoDB" id="910025at2759"/>
<dbReference type="InterPro" id="IPR029063">
    <property type="entry name" value="SAM-dependent_MTases_sf"/>
</dbReference>
<dbReference type="SUPFAM" id="SSF53335">
    <property type="entry name" value="S-adenosyl-L-methionine-dependent methyltransferases"/>
    <property type="match status" value="1"/>
</dbReference>
<accession>S8D4H7</accession>
<keyword evidence="6" id="KW-1185">Reference proteome</keyword>
<comment type="caution">
    <text evidence="5">The sequence shown here is derived from an EMBL/GenBank/DDBJ whole genome shotgun (WGS) entry which is preliminary data.</text>
</comment>
<evidence type="ECO:0000256" key="1">
    <source>
        <dbReference type="ARBA" id="ARBA00022603"/>
    </source>
</evidence>
<dbReference type="Pfam" id="PF00891">
    <property type="entry name" value="Methyltransf_2"/>
    <property type="match status" value="1"/>
</dbReference>
<name>S8D4H7_9LAMI</name>
<evidence type="ECO:0000256" key="2">
    <source>
        <dbReference type="ARBA" id="ARBA00022679"/>
    </source>
</evidence>
<keyword evidence="3" id="KW-0949">S-adenosyl-L-methionine</keyword>
<dbReference type="Proteomes" id="UP000015453">
    <property type="component" value="Unassembled WGS sequence"/>
</dbReference>
<evidence type="ECO:0000313" key="5">
    <source>
        <dbReference type="EMBL" id="EPS74295.1"/>
    </source>
</evidence>
<feature type="domain" description="O-methyltransferase C-terminal" evidence="4">
    <location>
        <begin position="1"/>
        <end position="203"/>
    </location>
</feature>
<evidence type="ECO:0000256" key="3">
    <source>
        <dbReference type="ARBA" id="ARBA00022691"/>
    </source>
</evidence>
<organism evidence="5 6">
    <name type="scientific">Genlisea aurea</name>
    <dbReference type="NCBI Taxonomy" id="192259"/>
    <lineage>
        <taxon>Eukaryota</taxon>
        <taxon>Viridiplantae</taxon>
        <taxon>Streptophyta</taxon>
        <taxon>Embryophyta</taxon>
        <taxon>Tracheophyta</taxon>
        <taxon>Spermatophyta</taxon>
        <taxon>Magnoliopsida</taxon>
        <taxon>eudicotyledons</taxon>
        <taxon>Gunneridae</taxon>
        <taxon>Pentapetalae</taxon>
        <taxon>asterids</taxon>
        <taxon>lamiids</taxon>
        <taxon>Lamiales</taxon>
        <taxon>Lentibulariaceae</taxon>
        <taxon>Genlisea</taxon>
    </lineage>
</organism>
<dbReference type="EMBL" id="AUSU01000120">
    <property type="protein sequence ID" value="EPS74295.1"/>
    <property type="molecule type" value="Genomic_DNA"/>
</dbReference>
<dbReference type="InterPro" id="IPR001077">
    <property type="entry name" value="COMT_C"/>
</dbReference>